<evidence type="ECO:0000313" key="2">
    <source>
        <dbReference type="Proteomes" id="UP000672032"/>
    </source>
</evidence>
<evidence type="ECO:0000313" key="1">
    <source>
        <dbReference type="EMBL" id="QSZ32252.1"/>
    </source>
</evidence>
<protein>
    <submittedName>
        <fullName evidence="1">Uncharacterized protein</fullName>
    </submittedName>
</protein>
<organism evidence="1 2">
    <name type="scientific">Monilinia vaccinii-corymbosi</name>
    <dbReference type="NCBI Taxonomy" id="61207"/>
    <lineage>
        <taxon>Eukaryota</taxon>
        <taxon>Fungi</taxon>
        <taxon>Dikarya</taxon>
        <taxon>Ascomycota</taxon>
        <taxon>Pezizomycotina</taxon>
        <taxon>Leotiomycetes</taxon>
        <taxon>Helotiales</taxon>
        <taxon>Sclerotiniaceae</taxon>
        <taxon>Monilinia</taxon>
    </lineage>
</organism>
<dbReference type="EMBL" id="CP063407">
    <property type="protein sequence ID" value="QSZ32252.1"/>
    <property type="molecule type" value="Genomic_DNA"/>
</dbReference>
<proteinExistence type="predicted"/>
<dbReference type="AlphaFoldDB" id="A0A8A3PAW5"/>
<sequence length="157" mass="17561">MDGSCAQGAKRADTEGDDIFEETYNLQTSHLNGSRDSLRSNITYPFEGEDVNYMTIEGRFETPIMAAAYLERTQPSCRLSSQGSSGSTRVRQTWNLPEHRAQYPVATRRVVELLLEGYADGHQKRNSWPYPIVQACDLKDSSSEILTLLLLRLGNGA</sequence>
<dbReference type="Proteomes" id="UP000672032">
    <property type="component" value="Chromosome 3"/>
</dbReference>
<name>A0A8A3PAW5_9HELO</name>
<keyword evidence="2" id="KW-1185">Reference proteome</keyword>
<accession>A0A8A3PAW5</accession>
<reference evidence="1" key="1">
    <citation type="submission" date="2020-10" db="EMBL/GenBank/DDBJ databases">
        <title>Genome Sequence of Monilinia vaccinii-corymbosi Sheds Light on Mummy Berry Disease Infection of Blueberry and Mating Type.</title>
        <authorList>
            <person name="Yow A.G."/>
            <person name="Zhang Y."/>
            <person name="Bansal K."/>
            <person name="Eacker S.M."/>
            <person name="Sullivan S."/>
            <person name="Liachko I."/>
            <person name="Cubeta M.A."/>
            <person name="Rollins J.A."/>
            <person name="Ashrafi H."/>
        </authorList>
    </citation>
    <scope>NUCLEOTIDE SEQUENCE</scope>
    <source>
        <strain evidence="1">RL-1</strain>
    </source>
</reference>
<gene>
    <name evidence="1" type="ORF">DSL72_001826</name>
</gene>